<dbReference type="Pfam" id="PF13145">
    <property type="entry name" value="Rotamase_2"/>
    <property type="match status" value="1"/>
</dbReference>
<keyword evidence="4 6" id="KW-0697">Rotamase</keyword>
<dbReference type="KEGG" id="nfl:COO91_01803"/>
<evidence type="ECO:0000313" key="8">
    <source>
        <dbReference type="EMBL" id="AUB35910.1"/>
    </source>
</evidence>
<dbReference type="OrthoDB" id="530022at2"/>
<keyword evidence="3" id="KW-0732">Signal</keyword>
<evidence type="ECO:0000256" key="3">
    <source>
        <dbReference type="ARBA" id="ARBA00022729"/>
    </source>
</evidence>
<comment type="catalytic activity">
    <reaction evidence="1">
        <text>[protein]-peptidylproline (omega=180) = [protein]-peptidylproline (omega=0)</text>
        <dbReference type="Rhea" id="RHEA:16237"/>
        <dbReference type="Rhea" id="RHEA-COMP:10747"/>
        <dbReference type="Rhea" id="RHEA-COMP:10748"/>
        <dbReference type="ChEBI" id="CHEBI:83833"/>
        <dbReference type="ChEBI" id="CHEBI:83834"/>
        <dbReference type="EC" id="5.2.1.8"/>
    </reaction>
</comment>
<dbReference type="InterPro" id="IPR000297">
    <property type="entry name" value="PPIase_PpiC"/>
</dbReference>
<dbReference type="GO" id="GO:0003755">
    <property type="term" value="F:peptidyl-prolyl cis-trans isomerase activity"/>
    <property type="evidence" value="ECO:0007669"/>
    <property type="project" value="UniProtKB-KW"/>
</dbReference>
<dbReference type="InterPro" id="IPR046357">
    <property type="entry name" value="PPIase_dom_sf"/>
</dbReference>
<protein>
    <recommendedName>
        <fullName evidence="2">peptidylprolyl isomerase</fullName>
        <ecNumber evidence="2">5.2.1.8</ecNumber>
    </recommendedName>
</protein>
<dbReference type="InterPro" id="IPR027304">
    <property type="entry name" value="Trigger_fact/SurA_dom_sf"/>
</dbReference>
<dbReference type="Proteomes" id="UP000232003">
    <property type="component" value="Chromosome"/>
</dbReference>
<evidence type="ECO:0000313" key="9">
    <source>
        <dbReference type="Proteomes" id="UP000232003"/>
    </source>
</evidence>
<evidence type="ECO:0000256" key="1">
    <source>
        <dbReference type="ARBA" id="ARBA00000971"/>
    </source>
</evidence>
<dbReference type="InterPro" id="IPR050245">
    <property type="entry name" value="PrsA_foldase"/>
</dbReference>
<dbReference type="PANTHER" id="PTHR47245">
    <property type="entry name" value="PEPTIDYLPROLYL ISOMERASE"/>
    <property type="match status" value="1"/>
</dbReference>
<feature type="domain" description="PpiC" evidence="7">
    <location>
        <begin position="93"/>
        <end position="208"/>
    </location>
</feature>
<accession>A0A2K8SKN0</accession>
<evidence type="ECO:0000256" key="2">
    <source>
        <dbReference type="ARBA" id="ARBA00013194"/>
    </source>
</evidence>
<dbReference type="EC" id="5.2.1.8" evidence="2"/>
<keyword evidence="9" id="KW-1185">Reference proteome</keyword>
<dbReference type="Gene3D" id="3.10.50.40">
    <property type="match status" value="1"/>
</dbReference>
<evidence type="ECO:0000256" key="6">
    <source>
        <dbReference type="PROSITE-ProRule" id="PRU00278"/>
    </source>
</evidence>
<dbReference type="PANTHER" id="PTHR47245:SF1">
    <property type="entry name" value="FOLDASE PROTEIN PRSA"/>
    <property type="match status" value="1"/>
</dbReference>
<keyword evidence="5 6" id="KW-0413">Isomerase</keyword>
<reference evidence="8 9" key="1">
    <citation type="submission" date="2017-11" db="EMBL/GenBank/DDBJ databases">
        <title>Complete genome of a free-living desiccation-tolerant cyanobacterium and its photosynthetic adaptation to extreme terrestrial habitat.</title>
        <authorList>
            <person name="Shang J."/>
        </authorList>
    </citation>
    <scope>NUCLEOTIDE SEQUENCE [LARGE SCALE GENOMIC DNA]</scope>
    <source>
        <strain evidence="8 9">CCNUN1</strain>
    </source>
</reference>
<name>A0A2K8SKN0_9NOSO</name>
<dbReference type="PROSITE" id="PS50198">
    <property type="entry name" value="PPIC_PPIASE_2"/>
    <property type="match status" value="1"/>
</dbReference>
<dbReference type="SUPFAM" id="SSF109998">
    <property type="entry name" value="Triger factor/SurA peptide-binding domain-like"/>
    <property type="match status" value="1"/>
</dbReference>
<evidence type="ECO:0000259" key="7">
    <source>
        <dbReference type="PROSITE" id="PS50198"/>
    </source>
</evidence>
<organism evidence="8 9">
    <name type="scientific">Nostoc flagelliforme CCNUN1</name>
    <dbReference type="NCBI Taxonomy" id="2038116"/>
    <lineage>
        <taxon>Bacteria</taxon>
        <taxon>Bacillati</taxon>
        <taxon>Cyanobacteriota</taxon>
        <taxon>Cyanophyceae</taxon>
        <taxon>Nostocales</taxon>
        <taxon>Nostocaceae</taxon>
        <taxon>Nostoc</taxon>
    </lineage>
</organism>
<evidence type="ECO:0000256" key="5">
    <source>
        <dbReference type="ARBA" id="ARBA00023235"/>
    </source>
</evidence>
<sequence length="265" mass="30587">MPHSLTISRSDIIHSLKLSCQIPDVVEAIASQSIITEAALELGITVTPEELQQEGDALRFAKKLVKAKETWTWLEKHHLSVNEFEELAYNKILSRKLANHLFSDQLEKHFYEHQLDYVAAVTYEVVFEDRDLALELFYALEEGEINFPEIARLYIPEPELRRTYGYQGLRYRKDFRPEIAAAVFAAAPPNALKPITTPKGVHLIWVEEVIQPQLDEQLRQKIITESFSHWLKQQINAMKIVTQIDSDANVRSQEELPDMSFTKTK</sequence>
<evidence type="ECO:0000256" key="4">
    <source>
        <dbReference type="ARBA" id="ARBA00023110"/>
    </source>
</evidence>
<dbReference type="EMBL" id="CP024785">
    <property type="protein sequence ID" value="AUB35910.1"/>
    <property type="molecule type" value="Genomic_DNA"/>
</dbReference>
<proteinExistence type="predicted"/>
<dbReference type="RefSeq" id="WP_100897971.1">
    <property type="nucleotide sequence ID" value="NZ_CAWNNC010000001.1"/>
</dbReference>
<gene>
    <name evidence="8" type="ORF">COO91_01803</name>
</gene>
<dbReference type="AlphaFoldDB" id="A0A2K8SKN0"/>
<dbReference type="SUPFAM" id="SSF54534">
    <property type="entry name" value="FKBP-like"/>
    <property type="match status" value="1"/>
</dbReference>